<dbReference type="PROSITE" id="PS01319">
    <property type="entry name" value="RBFA"/>
    <property type="match status" value="1"/>
</dbReference>
<dbReference type="STRING" id="1142511.WIGMOR_0561"/>
<dbReference type="Pfam" id="PF02033">
    <property type="entry name" value="RBFA"/>
    <property type="match status" value="1"/>
</dbReference>
<keyword evidence="2" id="KW-0963">Cytoplasm</keyword>
<comment type="subunit">
    <text evidence="2">Monomer. Binds 30S ribosomal subunits, but not 50S ribosomal subunits or 70S ribosomes.</text>
</comment>
<gene>
    <name evidence="2 3" type="primary">rbfA</name>
    <name evidence="3" type="ORF">WIGMOR_0561</name>
</gene>
<dbReference type="GO" id="GO:0005829">
    <property type="term" value="C:cytosol"/>
    <property type="evidence" value="ECO:0007669"/>
    <property type="project" value="TreeGrafter"/>
</dbReference>
<sequence length="117" mass="13772">MLEKKNTRKHRISKEIQRKIAIIIHQKINDPRLGMSTISGVELSRDFSHAKIFVTFLNKNTQKKINTNIFILNNSAQFIRKILHKSIKLRNVPKLTFIYDNSLIQGERIDKLVRSIY</sequence>
<dbReference type="InterPro" id="IPR015946">
    <property type="entry name" value="KH_dom-like_a/b"/>
</dbReference>
<dbReference type="NCBIfam" id="TIGR00082">
    <property type="entry name" value="rbfA"/>
    <property type="match status" value="1"/>
</dbReference>
<keyword evidence="1 2" id="KW-0690">Ribosome biogenesis</keyword>
<dbReference type="EMBL" id="CP003315">
    <property type="protein sequence ID" value="AFA41375.1"/>
    <property type="molecule type" value="Genomic_DNA"/>
</dbReference>
<name>H6Q592_WIGGL</name>
<evidence type="ECO:0000313" key="3">
    <source>
        <dbReference type="EMBL" id="AFA41375.1"/>
    </source>
</evidence>
<dbReference type="SUPFAM" id="SSF89919">
    <property type="entry name" value="Ribosome-binding factor A, RbfA"/>
    <property type="match status" value="1"/>
</dbReference>
<proteinExistence type="inferred from homology"/>
<dbReference type="Proteomes" id="UP000009061">
    <property type="component" value="Chromosome"/>
</dbReference>
<dbReference type="PANTHER" id="PTHR33515:SF1">
    <property type="entry name" value="RIBOSOME-BINDING FACTOR A, CHLOROPLASTIC-RELATED"/>
    <property type="match status" value="1"/>
</dbReference>
<dbReference type="InterPro" id="IPR020053">
    <property type="entry name" value="Ribosome-bd_factorA_CS"/>
</dbReference>
<evidence type="ECO:0000256" key="1">
    <source>
        <dbReference type="ARBA" id="ARBA00022517"/>
    </source>
</evidence>
<dbReference type="Gene3D" id="3.30.300.20">
    <property type="match status" value="1"/>
</dbReference>
<reference evidence="3 4" key="1">
    <citation type="journal article" date="2012" name="MBio">
        <title>Insight into the transmission biology and species-specific functional capabilities of tsetse (Diptera: glossinidae) obligate symbiont wigglesworthia.</title>
        <authorList>
            <person name="Rio R.V."/>
            <person name="Symula R.E."/>
            <person name="Wang J."/>
            <person name="Lohs C."/>
            <person name="Wu Y.N."/>
            <person name="Snyder A.K."/>
            <person name="Bjornson R.D."/>
            <person name="Oshima K."/>
            <person name="Biehl B.S."/>
            <person name="Perna N.T."/>
            <person name="Hattori M."/>
            <person name="Aksoy S."/>
        </authorList>
    </citation>
    <scope>NUCLEOTIDE SEQUENCE [LARGE SCALE GENOMIC DNA]</scope>
    <source>
        <strain evidence="3">WGM</strain>
    </source>
</reference>
<organism evidence="3 4">
    <name type="scientific">Wigglesworthia glossinidia endosymbiont of Glossina morsitans morsitans</name>
    <name type="common">Yale colony</name>
    <dbReference type="NCBI Taxonomy" id="1142511"/>
    <lineage>
        <taxon>Bacteria</taxon>
        <taxon>Pseudomonadati</taxon>
        <taxon>Pseudomonadota</taxon>
        <taxon>Gammaproteobacteria</taxon>
        <taxon>Enterobacterales</taxon>
        <taxon>Erwiniaceae</taxon>
        <taxon>Wigglesworthia</taxon>
    </lineage>
</organism>
<accession>H6Q592</accession>
<dbReference type="RefSeq" id="WP_014354314.1">
    <property type="nucleotide sequence ID" value="NC_016893.1"/>
</dbReference>
<dbReference type="HAMAP" id="MF_00003">
    <property type="entry name" value="RbfA"/>
    <property type="match status" value="1"/>
</dbReference>
<dbReference type="OrthoDB" id="307788at2"/>
<dbReference type="HOGENOM" id="CLU_089475_5_0_6"/>
<dbReference type="InterPro" id="IPR023799">
    <property type="entry name" value="RbfA_dom_sf"/>
</dbReference>
<dbReference type="PANTHER" id="PTHR33515">
    <property type="entry name" value="RIBOSOME-BINDING FACTOR A, CHLOROPLASTIC-RELATED"/>
    <property type="match status" value="1"/>
</dbReference>
<comment type="similarity">
    <text evidence="2">Belongs to the RbfA family.</text>
</comment>
<protein>
    <recommendedName>
        <fullName evidence="2">Ribosome-binding factor A</fullName>
    </recommendedName>
</protein>
<dbReference type="eggNOG" id="COG0858">
    <property type="taxonomic scope" value="Bacteria"/>
</dbReference>
<comment type="function">
    <text evidence="2">One of several proteins that assist in the late maturation steps of the functional core of the 30S ribosomal subunit. Associates with free 30S ribosomal subunits (but not with 30S subunits that are part of 70S ribosomes or polysomes). Required for efficient processing of 16S rRNA. May interact with the 5'-terminal helix region of 16S rRNA.</text>
</comment>
<evidence type="ECO:0000256" key="2">
    <source>
        <dbReference type="HAMAP-Rule" id="MF_00003"/>
    </source>
</evidence>
<evidence type="ECO:0000313" key="4">
    <source>
        <dbReference type="Proteomes" id="UP000009061"/>
    </source>
</evidence>
<dbReference type="AlphaFoldDB" id="H6Q592"/>
<dbReference type="InterPro" id="IPR000238">
    <property type="entry name" value="RbfA"/>
</dbReference>
<dbReference type="GO" id="GO:0030490">
    <property type="term" value="P:maturation of SSU-rRNA"/>
    <property type="evidence" value="ECO:0007669"/>
    <property type="project" value="UniProtKB-UniRule"/>
</dbReference>
<dbReference type="GO" id="GO:0043024">
    <property type="term" value="F:ribosomal small subunit binding"/>
    <property type="evidence" value="ECO:0007669"/>
    <property type="project" value="TreeGrafter"/>
</dbReference>
<keyword evidence="4" id="KW-1185">Reference proteome</keyword>
<comment type="subcellular location">
    <subcellularLocation>
        <location evidence="2">Cytoplasm</location>
    </subcellularLocation>
</comment>
<dbReference type="KEGG" id="wgl:WIGMOR_0561"/>